<feature type="region of interest" description="Disordered" evidence="1">
    <location>
        <begin position="1"/>
        <end position="36"/>
    </location>
</feature>
<keyword evidence="3" id="KW-1185">Reference proteome</keyword>
<gene>
    <name evidence="2" type="ORF">BDK51DRAFT_37408</name>
</gene>
<evidence type="ECO:0000313" key="2">
    <source>
        <dbReference type="EMBL" id="RKO83597.1"/>
    </source>
</evidence>
<protein>
    <submittedName>
        <fullName evidence="2">Uncharacterized protein</fullName>
    </submittedName>
</protein>
<dbReference type="InterPro" id="IPR032675">
    <property type="entry name" value="LRR_dom_sf"/>
</dbReference>
<evidence type="ECO:0000313" key="3">
    <source>
        <dbReference type="Proteomes" id="UP000269721"/>
    </source>
</evidence>
<dbReference type="Gene3D" id="3.80.10.10">
    <property type="entry name" value="Ribonuclease Inhibitor"/>
    <property type="match status" value="1"/>
</dbReference>
<dbReference type="SUPFAM" id="SSF52047">
    <property type="entry name" value="RNI-like"/>
    <property type="match status" value="1"/>
</dbReference>
<dbReference type="AlphaFoldDB" id="A0A4V1IPM7"/>
<dbReference type="Proteomes" id="UP000269721">
    <property type="component" value="Unassembled WGS sequence"/>
</dbReference>
<accession>A0A4V1IPM7</accession>
<evidence type="ECO:0000256" key="1">
    <source>
        <dbReference type="SAM" id="MobiDB-lite"/>
    </source>
</evidence>
<name>A0A4V1IPM7_9FUNG</name>
<sequence length="531" mass="57485">MRQTSSPTPAVVRPTAASPYKPPPTSTRKRKGANGVPARPLLPLLLQEILHRVVKALPDSTHVPNGNFSVPRSAARLCRVWDRAASARILTNVVLRSRQALLSFMECCRTSKRDLAKSVRILELQEEVAKSTGTSRDLQSLALLLSCPHLVTLDIPVPKDAGGGVVVDAAVASAVGRLMCLRIGQCQCLCYGGYDHSVGEPIVELDIEGDDGAPPALEAGGLPNLEIRPPLRRLTGDCRPNMLRACPSIAHLDLNHGGCTDATLALLQDHPLLTVLLLGTAMRFHSLTSPALQALLRCRGSYLKVLKISGSCILDDALIDCIAESAPGSRGAPPFCRNPPPRYERQWPPSFQRVIICRFKCEIALPSKKGKPGVSDREMMVWSVEGQRRFPLFPLALSFGSGAAAGESPLPRLAAPVVPPAYPARRHPKPPPHLHSPASLPLRLPPKNVHEVQPARRCPVWPMGRQPTITALHIRIRALLIPPPASRNHSENRHIPKEIAPLGGWFGLVEGVAMRWAGIDQLAGARRPPCA</sequence>
<reference evidence="3" key="1">
    <citation type="journal article" date="2018" name="Nat. Microbiol.">
        <title>Leveraging single-cell genomics to expand the fungal tree of life.</title>
        <authorList>
            <person name="Ahrendt S.R."/>
            <person name="Quandt C.A."/>
            <person name="Ciobanu D."/>
            <person name="Clum A."/>
            <person name="Salamov A."/>
            <person name="Andreopoulos B."/>
            <person name="Cheng J.F."/>
            <person name="Woyke T."/>
            <person name="Pelin A."/>
            <person name="Henrissat B."/>
            <person name="Reynolds N.K."/>
            <person name="Benny G.L."/>
            <person name="Smith M.E."/>
            <person name="James T.Y."/>
            <person name="Grigoriev I.V."/>
        </authorList>
    </citation>
    <scope>NUCLEOTIDE SEQUENCE [LARGE SCALE GENOMIC DNA]</scope>
</reference>
<dbReference type="EMBL" id="ML001054">
    <property type="protein sequence ID" value="RKO83597.1"/>
    <property type="molecule type" value="Genomic_DNA"/>
</dbReference>
<proteinExistence type="predicted"/>
<organism evidence="2 3">
    <name type="scientific">Blyttiomyces helicus</name>
    <dbReference type="NCBI Taxonomy" id="388810"/>
    <lineage>
        <taxon>Eukaryota</taxon>
        <taxon>Fungi</taxon>
        <taxon>Fungi incertae sedis</taxon>
        <taxon>Chytridiomycota</taxon>
        <taxon>Chytridiomycota incertae sedis</taxon>
        <taxon>Chytridiomycetes</taxon>
        <taxon>Chytridiomycetes incertae sedis</taxon>
        <taxon>Blyttiomyces</taxon>
    </lineage>
</organism>